<dbReference type="InterPro" id="IPR006993">
    <property type="entry name" value="Glut_rich_SH3-bd"/>
</dbReference>
<evidence type="ECO:0000313" key="3">
    <source>
        <dbReference type="Proteomes" id="UP000024837"/>
    </source>
</evidence>
<dbReference type="SUPFAM" id="SSF52833">
    <property type="entry name" value="Thioredoxin-like"/>
    <property type="match status" value="1"/>
</dbReference>
<organism evidence="2 3">
    <name type="scientific">Drechslerella stenobrocha 248</name>
    <dbReference type="NCBI Taxonomy" id="1043628"/>
    <lineage>
        <taxon>Eukaryota</taxon>
        <taxon>Fungi</taxon>
        <taxon>Dikarya</taxon>
        <taxon>Ascomycota</taxon>
        <taxon>Pezizomycotina</taxon>
        <taxon>Orbiliomycetes</taxon>
        <taxon>Orbiliales</taxon>
        <taxon>Orbiliaceae</taxon>
        <taxon>Drechslerella</taxon>
    </lineage>
</organism>
<dbReference type="EMBL" id="KI966457">
    <property type="protein sequence ID" value="EWC43575.1"/>
    <property type="molecule type" value="Genomic_DNA"/>
</dbReference>
<dbReference type="OrthoDB" id="9932926at2759"/>
<proteinExistence type="predicted"/>
<dbReference type="AlphaFoldDB" id="W7I4D1"/>
<feature type="region of interest" description="Disordered" evidence="1">
    <location>
        <begin position="114"/>
        <end position="142"/>
    </location>
</feature>
<sequence>MSSSQPRRENWEVQDPNVLYLYVSLSTGAFSNYTKMSRIETILKSNKIPFKAIDVATDEKARSLWTRRRRADQTLPALVKDGLVLGDLQEVEEWNEYGELISKLGPGNALPSALPQNATSSTVDKKPEDKQAVASTSTAAPSNAALAAAEAAAVAKQKKEAAAAEATAAAKQK</sequence>
<name>W7I4D1_9PEZI</name>
<accession>W7I4D1</accession>
<evidence type="ECO:0000313" key="2">
    <source>
        <dbReference type="EMBL" id="EWC43575.1"/>
    </source>
</evidence>
<protein>
    <submittedName>
        <fullName evidence="2">Uncharacterized protein</fullName>
    </submittedName>
</protein>
<dbReference type="HOGENOM" id="CLU_1767625_0_0_1"/>
<keyword evidence="3" id="KW-1185">Reference proteome</keyword>
<dbReference type="Pfam" id="PF04908">
    <property type="entry name" value="SH3BGR"/>
    <property type="match status" value="1"/>
</dbReference>
<reference evidence="2 3" key="1">
    <citation type="submission" date="2013-05" db="EMBL/GenBank/DDBJ databases">
        <title>Drechslerella stenobrocha genome reveals carnivorous origination and mechanical trapping mechanism of predatory fungi.</title>
        <authorList>
            <person name="Liu X."/>
            <person name="Zhang W."/>
            <person name="Liu K."/>
        </authorList>
    </citation>
    <scope>NUCLEOTIDE SEQUENCE [LARGE SCALE GENOMIC DNA]</scope>
    <source>
        <strain evidence="2 3">248</strain>
    </source>
</reference>
<feature type="compositionally biased region" description="Low complexity" evidence="1">
    <location>
        <begin position="132"/>
        <end position="142"/>
    </location>
</feature>
<dbReference type="InterPro" id="IPR036249">
    <property type="entry name" value="Thioredoxin-like_sf"/>
</dbReference>
<dbReference type="PROSITE" id="PS51354">
    <property type="entry name" value="GLUTAREDOXIN_2"/>
    <property type="match status" value="1"/>
</dbReference>
<evidence type="ECO:0000256" key="1">
    <source>
        <dbReference type="SAM" id="MobiDB-lite"/>
    </source>
</evidence>
<gene>
    <name evidence="2" type="ORF">DRE_01462</name>
</gene>
<dbReference type="Gene3D" id="3.40.30.10">
    <property type="entry name" value="Glutaredoxin"/>
    <property type="match status" value="1"/>
</dbReference>
<dbReference type="Proteomes" id="UP000024837">
    <property type="component" value="Unassembled WGS sequence"/>
</dbReference>